<gene>
    <name evidence="2" type="ORF">ABIQ69_04115</name>
</gene>
<evidence type="ECO:0008006" key="3">
    <source>
        <dbReference type="Google" id="ProtNLM"/>
    </source>
</evidence>
<proteinExistence type="predicted"/>
<feature type="signal peptide" evidence="1">
    <location>
        <begin position="1"/>
        <end position="28"/>
    </location>
</feature>
<accession>A0AAU7WA95</accession>
<evidence type="ECO:0000256" key="1">
    <source>
        <dbReference type="SAM" id="SignalP"/>
    </source>
</evidence>
<feature type="chain" id="PRO_5043571605" description="Lipoprotein LprG" evidence="1">
    <location>
        <begin position="29"/>
        <end position="254"/>
    </location>
</feature>
<dbReference type="AlphaFoldDB" id="A0AAU7WA95"/>
<sequence>MRPRAARRATGALATALALASVTGCASAAPQPTAPPGIELEDYDPEQGNGLWLAPDDQLRDLIVEAARGGGSVHVTGTFTETTQPDPEADPVRGRTLSIDLRGHAGVLTGQLSAGAAQATVVIDEGSSRVRGNAAYAESIGSPGTADTVVCTVGAEPLVDRWAPMLDPVEIVAALLEGGELSVAAPAGDEDVLEVVIGEGEAPVGVMTVERFGPALPRTFTAADQTGDAVFTFAEWGVEPDLAAAAAALPCPEG</sequence>
<dbReference type="EMBL" id="CP158374">
    <property type="protein sequence ID" value="XBX83115.1"/>
    <property type="molecule type" value="Genomic_DNA"/>
</dbReference>
<keyword evidence="1" id="KW-0732">Signal</keyword>
<dbReference type="PROSITE" id="PS51257">
    <property type="entry name" value="PROKAR_LIPOPROTEIN"/>
    <property type="match status" value="1"/>
</dbReference>
<evidence type="ECO:0000313" key="2">
    <source>
        <dbReference type="EMBL" id="XBX83115.1"/>
    </source>
</evidence>
<dbReference type="RefSeq" id="WP_350349131.1">
    <property type="nucleotide sequence ID" value="NZ_CP158374.1"/>
</dbReference>
<organism evidence="2">
    <name type="scientific">Agromyces sp. G08B096</name>
    <dbReference type="NCBI Taxonomy" id="3156399"/>
    <lineage>
        <taxon>Bacteria</taxon>
        <taxon>Bacillati</taxon>
        <taxon>Actinomycetota</taxon>
        <taxon>Actinomycetes</taxon>
        <taxon>Micrococcales</taxon>
        <taxon>Microbacteriaceae</taxon>
        <taxon>Agromyces</taxon>
    </lineage>
</organism>
<reference evidence="2" key="1">
    <citation type="submission" date="2024-05" db="EMBL/GenBank/DDBJ databases">
        <authorList>
            <person name="Yu L."/>
        </authorList>
    </citation>
    <scope>NUCLEOTIDE SEQUENCE</scope>
    <source>
        <strain evidence="2">G08B096</strain>
    </source>
</reference>
<name>A0AAU7WA95_9MICO</name>
<protein>
    <recommendedName>
        <fullName evidence="3">Lipoprotein LprG</fullName>
    </recommendedName>
</protein>